<proteinExistence type="predicted"/>
<dbReference type="EMBL" id="DACSEO010000054">
    <property type="protein sequence ID" value="HAT1683143.1"/>
    <property type="molecule type" value="Genomic_DNA"/>
</dbReference>
<protein>
    <submittedName>
        <fullName evidence="1">Uncharacterized protein</fullName>
    </submittedName>
</protein>
<reference evidence="1" key="1">
    <citation type="journal article" date="2018" name="Genome Biol.">
        <title>SKESA: strategic k-mer extension for scrupulous assemblies.</title>
        <authorList>
            <person name="Souvorov A."/>
            <person name="Agarwala R."/>
            <person name="Lipman D.J."/>
        </authorList>
    </citation>
    <scope>NUCLEOTIDE SEQUENCE</scope>
    <source>
        <strain evidence="1">R404</strain>
    </source>
</reference>
<dbReference type="Proteomes" id="UP000856143">
    <property type="component" value="Unassembled WGS sequence"/>
</dbReference>
<evidence type="ECO:0000313" key="1">
    <source>
        <dbReference type="EMBL" id="HAT1683143.1"/>
    </source>
</evidence>
<accession>A0AAN5LAI7</accession>
<dbReference type="AlphaFoldDB" id="A0AAN5LAI7"/>
<gene>
    <name evidence="1" type="ORF">I8Y21_003867</name>
</gene>
<evidence type="ECO:0000313" key="2">
    <source>
        <dbReference type="Proteomes" id="UP000856143"/>
    </source>
</evidence>
<reference evidence="1" key="2">
    <citation type="submission" date="2020-11" db="EMBL/GenBank/DDBJ databases">
        <authorList>
            <consortium name="NCBI Pathogen Detection Project"/>
        </authorList>
    </citation>
    <scope>NUCLEOTIDE SEQUENCE</scope>
    <source>
        <strain evidence="1">R404</strain>
    </source>
</reference>
<comment type="caution">
    <text evidence="1">The sequence shown here is derived from an EMBL/GenBank/DDBJ whole genome shotgun (WGS) entry which is preliminary data.</text>
</comment>
<organism evidence="1 2">
    <name type="scientific">Klebsiella oxytoca</name>
    <dbReference type="NCBI Taxonomy" id="571"/>
    <lineage>
        <taxon>Bacteria</taxon>
        <taxon>Pseudomonadati</taxon>
        <taxon>Pseudomonadota</taxon>
        <taxon>Gammaproteobacteria</taxon>
        <taxon>Enterobacterales</taxon>
        <taxon>Enterobacteriaceae</taxon>
        <taxon>Klebsiella/Raoultella group</taxon>
        <taxon>Klebsiella</taxon>
    </lineage>
</organism>
<sequence length="72" mass="8254">MSWAQIRQASRHGLGYEKIARNAIRAAIPAHITEDVDLIAFRFCGRAPMVGYKLGGTFYIVWLDRVYTLYPH</sequence>
<name>A0AAN5LAI7_KLEOX</name>